<organism evidence="1 2">
    <name type="scientific">Mya arenaria</name>
    <name type="common">Soft-shell clam</name>
    <dbReference type="NCBI Taxonomy" id="6604"/>
    <lineage>
        <taxon>Eukaryota</taxon>
        <taxon>Metazoa</taxon>
        <taxon>Spiralia</taxon>
        <taxon>Lophotrochozoa</taxon>
        <taxon>Mollusca</taxon>
        <taxon>Bivalvia</taxon>
        <taxon>Autobranchia</taxon>
        <taxon>Heteroconchia</taxon>
        <taxon>Euheterodonta</taxon>
        <taxon>Imparidentia</taxon>
        <taxon>Neoheterodontei</taxon>
        <taxon>Myida</taxon>
        <taxon>Myoidea</taxon>
        <taxon>Myidae</taxon>
        <taxon>Mya</taxon>
    </lineage>
</organism>
<sequence length="80" mass="9164">MPDDRELLRKGWSLSATVPDRECVGRYRLTKDAILRLEAALNADLEPSTNRTMSVSSMTKNVAKRIFKQFDKPRPFGLPR</sequence>
<reference evidence="1" key="1">
    <citation type="submission" date="2022-11" db="EMBL/GenBank/DDBJ databases">
        <title>Centuries of genome instability and evolution in soft-shell clam transmissible cancer (bioRxiv).</title>
        <authorList>
            <person name="Hart S.F.M."/>
            <person name="Yonemitsu M.A."/>
            <person name="Giersch R.M."/>
            <person name="Beal B.F."/>
            <person name="Arriagada G."/>
            <person name="Davis B.W."/>
            <person name="Ostrander E.A."/>
            <person name="Goff S.P."/>
            <person name="Metzger M.J."/>
        </authorList>
    </citation>
    <scope>NUCLEOTIDE SEQUENCE</scope>
    <source>
        <strain evidence="1">MELC-2E11</strain>
        <tissue evidence="1">Siphon/mantle</tissue>
    </source>
</reference>
<keyword evidence="2" id="KW-1185">Reference proteome</keyword>
<evidence type="ECO:0000313" key="2">
    <source>
        <dbReference type="Proteomes" id="UP001164746"/>
    </source>
</evidence>
<dbReference type="EMBL" id="CP111023">
    <property type="protein sequence ID" value="WAR21730.1"/>
    <property type="molecule type" value="Genomic_DNA"/>
</dbReference>
<proteinExistence type="predicted"/>
<evidence type="ECO:0000313" key="1">
    <source>
        <dbReference type="EMBL" id="WAR21730.1"/>
    </source>
</evidence>
<protein>
    <submittedName>
        <fullName evidence="1">Uncharacterized protein</fullName>
    </submittedName>
</protein>
<name>A0ABY7FHS8_MYAAR</name>
<accession>A0ABY7FHS8</accession>
<gene>
    <name evidence="1" type="ORF">MAR_015704</name>
</gene>
<dbReference type="Proteomes" id="UP001164746">
    <property type="component" value="Chromosome 12"/>
</dbReference>